<proteinExistence type="predicted"/>
<evidence type="ECO:0000313" key="3">
    <source>
        <dbReference type="Proteomes" id="UP000199072"/>
    </source>
</evidence>
<dbReference type="AlphaFoldDB" id="A0A1G6YXR7"/>
<keyword evidence="3" id="KW-1185">Reference proteome</keyword>
<evidence type="ECO:0000259" key="1">
    <source>
        <dbReference type="PROSITE" id="PS51819"/>
    </source>
</evidence>
<dbReference type="OrthoDB" id="4762357at2"/>
<dbReference type="InterPro" id="IPR037523">
    <property type="entry name" value="VOC_core"/>
</dbReference>
<reference evidence="2 3" key="1">
    <citation type="submission" date="2016-10" db="EMBL/GenBank/DDBJ databases">
        <authorList>
            <person name="de Groot N.N."/>
        </authorList>
    </citation>
    <scope>NUCLEOTIDE SEQUENCE [LARGE SCALE GENOMIC DNA]</scope>
    <source>
        <strain evidence="2 3">47C3B</strain>
    </source>
</reference>
<dbReference type="SUPFAM" id="SSF54593">
    <property type="entry name" value="Glyoxalase/Bleomycin resistance protein/Dihydroxybiphenyl dioxygenase"/>
    <property type="match status" value="1"/>
</dbReference>
<dbReference type="Pfam" id="PF00903">
    <property type="entry name" value="Glyoxalase"/>
    <property type="match status" value="1"/>
</dbReference>
<gene>
    <name evidence="2" type="ORF">SAMN05216464_103114</name>
</gene>
<dbReference type="Gene3D" id="3.10.180.10">
    <property type="entry name" value="2,3-Dihydroxybiphenyl 1,2-Dioxygenase, domain 1"/>
    <property type="match status" value="1"/>
</dbReference>
<accession>A0A1G6YXR7</accession>
<dbReference type="InterPro" id="IPR029068">
    <property type="entry name" value="Glyas_Bleomycin-R_OHBP_Dase"/>
</dbReference>
<dbReference type="InterPro" id="IPR004360">
    <property type="entry name" value="Glyas_Fos-R_dOase_dom"/>
</dbReference>
<dbReference type="PROSITE" id="PS51819">
    <property type="entry name" value="VOC"/>
    <property type="match status" value="1"/>
</dbReference>
<evidence type="ECO:0000313" key="2">
    <source>
        <dbReference type="EMBL" id="SDD94427.1"/>
    </source>
</evidence>
<feature type="domain" description="VOC" evidence="1">
    <location>
        <begin position="4"/>
        <end position="124"/>
    </location>
</feature>
<protein>
    <recommendedName>
        <fullName evidence="1">VOC domain-containing protein</fullName>
    </recommendedName>
</protein>
<dbReference type="Proteomes" id="UP000199072">
    <property type="component" value="Unassembled WGS sequence"/>
</dbReference>
<sequence length="125" mass="14381">MEISLTRIILFGQNIEKLKNFYVDNFNFSVIEEIPHQWVVLNAGSIEIALHKIGEAYLTKPDDDFKVTSNTKLVFTLKTDLTLFRQELLKRGIAIKEIKSFDGINSLFCDGEDPEGNVFQLEERL</sequence>
<dbReference type="EMBL" id="FNAI01000003">
    <property type="protein sequence ID" value="SDD94427.1"/>
    <property type="molecule type" value="Genomic_DNA"/>
</dbReference>
<dbReference type="STRING" id="1391627.SAMN05216464_103114"/>
<organism evidence="2 3">
    <name type="scientific">Mucilaginibacter pineti</name>
    <dbReference type="NCBI Taxonomy" id="1391627"/>
    <lineage>
        <taxon>Bacteria</taxon>
        <taxon>Pseudomonadati</taxon>
        <taxon>Bacteroidota</taxon>
        <taxon>Sphingobacteriia</taxon>
        <taxon>Sphingobacteriales</taxon>
        <taxon>Sphingobacteriaceae</taxon>
        <taxon>Mucilaginibacter</taxon>
    </lineage>
</organism>
<name>A0A1G6YXR7_9SPHI</name>
<dbReference type="RefSeq" id="WP_091147813.1">
    <property type="nucleotide sequence ID" value="NZ_FNAI01000003.1"/>
</dbReference>